<accession>A0AAD4HUC8</accession>
<reference evidence="2" key="1">
    <citation type="submission" date="2023-02" db="EMBL/GenBank/DDBJ databases">
        <authorList>
            <person name="Palmer J.M."/>
        </authorList>
    </citation>
    <scope>NUCLEOTIDE SEQUENCE</scope>
    <source>
        <strain evidence="2">FW57</strain>
    </source>
</reference>
<feature type="region of interest" description="Disordered" evidence="1">
    <location>
        <begin position="317"/>
        <end position="344"/>
    </location>
</feature>
<protein>
    <submittedName>
        <fullName evidence="2">Uncharacterized protein</fullName>
    </submittedName>
</protein>
<dbReference type="AlphaFoldDB" id="A0AAD4HUC8"/>
<proteinExistence type="predicted"/>
<dbReference type="Proteomes" id="UP001197093">
    <property type="component" value="Unassembled WGS sequence"/>
</dbReference>
<feature type="compositionally biased region" description="Basic and acidic residues" evidence="1">
    <location>
        <begin position="326"/>
        <end position="336"/>
    </location>
</feature>
<evidence type="ECO:0000256" key="1">
    <source>
        <dbReference type="SAM" id="MobiDB-lite"/>
    </source>
</evidence>
<dbReference type="PANTHER" id="PTHR13060:SF0">
    <property type="entry name" value="PROTEIN ECDYSONELESS HOMOLOG"/>
    <property type="match status" value="1"/>
</dbReference>
<sequence length="344" mass="38012">MDTAADPRPGDEDFDGFRMRLPEDCVEYMLFIIGDKTSSSIPSLETVRKAADQKLDELAKDYIWQREPFKLETKVQKGLGLPYLHGTTHYGDNVEDEWLVVYILRELTRSFPNLWVRISDSDGEFLLIEAAKVTPKWLSPENDTNRVWIHDGKLLIIPLSSAPGSQSTPPATASKPLSLPEAINTLRTSPPTSLIHSPLIEAEAFYRLEKYPSQITASLHYARVTIPRKLAYILHARPKSVAPATEAFYTRDPRALKPLLAPTPPSSSSSPLTFPPTDLVTISVRFTKVLYAQLKSQHFPPPPVWLSLFRSAEAAAAATGSGQENADPHAEAEAGKELAASNSA</sequence>
<evidence type="ECO:0000313" key="2">
    <source>
        <dbReference type="EMBL" id="KAG7284132.1"/>
    </source>
</evidence>
<dbReference type="PANTHER" id="PTHR13060">
    <property type="entry name" value="SGT1 PROTEIN HSGT1 SUPPRESSOR OF GCR2"/>
    <property type="match status" value="1"/>
</dbReference>
<dbReference type="Pfam" id="PF07093">
    <property type="entry name" value="SGT1"/>
    <property type="match status" value="1"/>
</dbReference>
<organism evidence="2 3">
    <name type="scientific">Staphylotrichum longicolle</name>
    <dbReference type="NCBI Taxonomy" id="669026"/>
    <lineage>
        <taxon>Eukaryota</taxon>
        <taxon>Fungi</taxon>
        <taxon>Dikarya</taxon>
        <taxon>Ascomycota</taxon>
        <taxon>Pezizomycotina</taxon>
        <taxon>Sordariomycetes</taxon>
        <taxon>Sordariomycetidae</taxon>
        <taxon>Sordariales</taxon>
        <taxon>Chaetomiaceae</taxon>
        <taxon>Staphylotrichum</taxon>
    </lineage>
</organism>
<dbReference type="GO" id="GO:0005634">
    <property type="term" value="C:nucleus"/>
    <property type="evidence" value="ECO:0007669"/>
    <property type="project" value="TreeGrafter"/>
</dbReference>
<dbReference type="EMBL" id="JAHCVI010000006">
    <property type="protein sequence ID" value="KAG7284132.1"/>
    <property type="molecule type" value="Genomic_DNA"/>
</dbReference>
<comment type="caution">
    <text evidence="2">The sequence shown here is derived from an EMBL/GenBank/DDBJ whole genome shotgun (WGS) entry which is preliminary data.</text>
</comment>
<evidence type="ECO:0000313" key="3">
    <source>
        <dbReference type="Proteomes" id="UP001197093"/>
    </source>
</evidence>
<gene>
    <name evidence="2" type="ORF">NEMBOFW57_010493</name>
</gene>
<name>A0AAD4HUC8_9PEZI</name>
<dbReference type="InterPro" id="IPR010770">
    <property type="entry name" value="Ecd"/>
</dbReference>
<keyword evidence="3" id="KW-1185">Reference proteome</keyword>